<keyword evidence="1" id="KW-0596">Phosphopantetheine</keyword>
<feature type="domain" description="Carrier" evidence="3">
    <location>
        <begin position="1"/>
        <end position="82"/>
    </location>
</feature>
<dbReference type="Gene3D" id="1.10.1200.10">
    <property type="entry name" value="ACP-like"/>
    <property type="match status" value="1"/>
</dbReference>
<dbReference type="RefSeq" id="WP_073285993.1">
    <property type="nucleotide sequence ID" value="NZ_FRCP01000009.1"/>
</dbReference>
<protein>
    <submittedName>
        <fullName evidence="4">Acyl carrier protein</fullName>
    </submittedName>
</protein>
<name>A0A1M7I770_9FIRM</name>
<dbReference type="EMBL" id="FRCP01000009">
    <property type="protein sequence ID" value="SHM36498.1"/>
    <property type="molecule type" value="Genomic_DNA"/>
</dbReference>
<dbReference type="PROSITE" id="PS50075">
    <property type="entry name" value="CARRIER"/>
    <property type="match status" value="1"/>
</dbReference>
<dbReference type="OrthoDB" id="2083369at2"/>
<dbReference type="STRING" id="1120996.SAMN02746066_01700"/>
<dbReference type="Pfam" id="PF00550">
    <property type="entry name" value="PP-binding"/>
    <property type="match status" value="1"/>
</dbReference>
<gene>
    <name evidence="4" type="ORF">SAMN02746066_01700</name>
</gene>
<organism evidence="4 5">
    <name type="scientific">Anaerosporobacter mobilis DSM 15930</name>
    <dbReference type="NCBI Taxonomy" id="1120996"/>
    <lineage>
        <taxon>Bacteria</taxon>
        <taxon>Bacillati</taxon>
        <taxon>Bacillota</taxon>
        <taxon>Clostridia</taxon>
        <taxon>Lachnospirales</taxon>
        <taxon>Lachnospiraceae</taxon>
        <taxon>Anaerosporobacter</taxon>
    </lineage>
</organism>
<dbReference type="AlphaFoldDB" id="A0A1M7I770"/>
<dbReference type="SUPFAM" id="SSF47336">
    <property type="entry name" value="ACP-like"/>
    <property type="match status" value="1"/>
</dbReference>
<reference evidence="4 5" key="1">
    <citation type="submission" date="2016-11" db="EMBL/GenBank/DDBJ databases">
        <authorList>
            <person name="Jaros S."/>
            <person name="Januszkiewicz K."/>
            <person name="Wedrychowicz H."/>
        </authorList>
    </citation>
    <scope>NUCLEOTIDE SEQUENCE [LARGE SCALE GENOMIC DNA]</scope>
    <source>
        <strain evidence="4 5">DSM 15930</strain>
    </source>
</reference>
<dbReference type="InterPro" id="IPR006162">
    <property type="entry name" value="Ppantetheine_attach_site"/>
</dbReference>
<dbReference type="InterPro" id="IPR036736">
    <property type="entry name" value="ACP-like_sf"/>
</dbReference>
<dbReference type="Proteomes" id="UP000184038">
    <property type="component" value="Unassembled WGS sequence"/>
</dbReference>
<keyword evidence="5" id="KW-1185">Reference proteome</keyword>
<sequence>MAKNKIIQKLKEIIIESMELKCTPEEIKGDDLITELGINSVDALEILVWVENTFEILIDDDDLNSQILSSLDTLGCYIEKKLEA</sequence>
<evidence type="ECO:0000256" key="2">
    <source>
        <dbReference type="ARBA" id="ARBA00022553"/>
    </source>
</evidence>
<dbReference type="PROSITE" id="PS00012">
    <property type="entry name" value="PHOSPHOPANTETHEINE"/>
    <property type="match status" value="1"/>
</dbReference>
<evidence type="ECO:0000259" key="3">
    <source>
        <dbReference type="PROSITE" id="PS50075"/>
    </source>
</evidence>
<evidence type="ECO:0000256" key="1">
    <source>
        <dbReference type="ARBA" id="ARBA00022450"/>
    </source>
</evidence>
<dbReference type="InterPro" id="IPR009081">
    <property type="entry name" value="PP-bd_ACP"/>
</dbReference>
<evidence type="ECO:0000313" key="4">
    <source>
        <dbReference type="EMBL" id="SHM36498.1"/>
    </source>
</evidence>
<evidence type="ECO:0000313" key="5">
    <source>
        <dbReference type="Proteomes" id="UP000184038"/>
    </source>
</evidence>
<proteinExistence type="predicted"/>
<accession>A0A1M7I770</accession>
<keyword evidence="2" id="KW-0597">Phosphoprotein</keyword>